<dbReference type="NCBIfam" id="NF003115">
    <property type="entry name" value="PRK04034.1"/>
    <property type="match status" value="1"/>
</dbReference>
<dbReference type="EMBL" id="DUGH01000097">
    <property type="protein sequence ID" value="HIH16522.1"/>
    <property type="molecule type" value="Genomic_DNA"/>
</dbReference>
<keyword evidence="2 5" id="KW-0699">rRNA-binding</keyword>
<dbReference type="Proteomes" id="UP000564964">
    <property type="component" value="Unassembled WGS sequence"/>
</dbReference>
<dbReference type="Gene3D" id="3.30.1370.30">
    <property type="match status" value="1"/>
</dbReference>
<comment type="similarity">
    <text evidence="1 5">Belongs to the universal ribosomal protein uS8 family.</text>
</comment>
<keyword evidence="4 5" id="KW-0687">Ribonucleoprotein</keyword>
<comment type="subunit">
    <text evidence="5">Part of the 30S ribosomal subunit.</text>
</comment>
<dbReference type="SUPFAM" id="SSF56047">
    <property type="entry name" value="Ribosomal protein S8"/>
    <property type="match status" value="1"/>
</dbReference>
<dbReference type="HAMAP" id="MF_01302_A">
    <property type="entry name" value="Ribosomal_uS8_A"/>
    <property type="match status" value="1"/>
</dbReference>
<dbReference type="GO" id="GO:0019843">
    <property type="term" value="F:rRNA binding"/>
    <property type="evidence" value="ECO:0007669"/>
    <property type="project" value="UniProtKB-UniRule"/>
</dbReference>
<evidence type="ECO:0000256" key="4">
    <source>
        <dbReference type="ARBA" id="ARBA00023274"/>
    </source>
</evidence>
<dbReference type="Pfam" id="PF00410">
    <property type="entry name" value="Ribosomal_S8"/>
    <property type="match status" value="1"/>
</dbReference>
<comment type="function">
    <text evidence="5">One of the primary rRNA binding proteins, it binds directly to 16S rRNA central domain where it helps coordinate assembly of the platform of the 30S subunit.</text>
</comment>
<evidence type="ECO:0000313" key="7">
    <source>
        <dbReference type="EMBL" id="MBS3063132.1"/>
    </source>
</evidence>
<evidence type="ECO:0000256" key="5">
    <source>
        <dbReference type="HAMAP-Rule" id="MF_01302"/>
    </source>
</evidence>
<proteinExistence type="inferred from homology"/>
<sequence>MTRTDPLADALINIKNHEGVSKRLCMVRPASRLLGEILRVMQEKRYISTYELVDDGREGLYKITLLGKINECKAIKPRYAVAKDEFEKFEKRYLPSVDIGTIIVSTPQGVFTHADAKKRGIGGRLLAYVY</sequence>
<gene>
    <name evidence="5" type="primary">rps8</name>
    <name evidence="6" type="ORF">HA252_03910</name>
    <name evidence="7" type="ORF">J4203_04620</name>
</gene>
<reference evidence="7" key="2">
    <citation type="submission" date="2021-03" db="EMBL/GenBank/DDBJ databases">
        <authorList>
            <person name="Jaffe A."/>
        </authorList>
    </citation>
    <scope>NUCLEOTIDE SEQUENCE</scope>
    <source>
        <strain evidence="7">RIFCSPLOWO2_01_FULL_58_19</strain>
    </source>
</reference>
<keyword evidence="3 5" id="KW-0689">Ribosomal protein</keyword>
<reference evidence="6" key="1">
    <citation type="journal article" date="2020" name="bioRxiv">
        <title>A rank-normalized archaeal taxonomy based on genome phylogeny resolves widespread incomplete and uneven classifications.</title>
        <authorList>
            <person name="Rinke C."/>
            <person name="Chuvochina M."/>
            <person name="Mussig A.J."/>
            <person name="Chaumeil P.-A."/>
            <person name="Waite D.W."/>
            <person name="Whitman W.B."/>
            <person name="Parks D.H."/>
            <person name="Hugenholtz P."/>
        </authorList>
    </citation>
    <scope>NUCLEOTIDE SEQUENCE</scope>
    <source>
        <strain evidence="6">UBA10219</strain>
    </source>
</reference>
<comment type="caution">
    <text evidence="6">The sequence shown here is derived from an EMBL/GenBank/DDBJ whole genome shotgun (WGS) entry which is preliminary data.</text>
</comment>
<dbReference type="EMBL" id="JAGVWE010000004">
    <property type="protein sequence ID" value="MBS3063132.1"/>
    <property type="molecule type" value="Genomic_DNA"/>
</dbReference>
<evidence type="ECO:0000313" key="8">
    <source>
        <dbReference type="Proteomes" id="UP000564964"/>
    </source>
</evidence>
<dbReference type="AlphaFoldDB" id="A0A7J4JFI3"/>
<reference evidence="7" key="3">
    <citation type="submission" date="2021-05" db="EMBL/GenBank/DDBJ databases">
        <title>Protein family content uncovers lineage relationships and bacterial pathway maintenance mechanisms in DPANN archaea.</title>
        <authorList>
            <person name="Castelle C.J."/>
            <person name="Meheust R."/>
            <person name="Jaffe A.L."/>
            <person name="Seitz K."/>
            <person name="Gong X."/>
            <person name="Baker B.J."/>
            <person name="Banfield J.F."/>
        </authorList>
    </citation>
    <scope>NUCLEOTIDE SEQUENCE</scope>
    <source>
        <strain evidence="7">RIFCSPLOWO2_01_FULL_58_19</strain>
    </source>
</reference>
<evidence type="ECO:0000256" key="1">
    <source>
        <dbReference type="ARBA" id="ARBA00006471"/>
    </source>
</evidence>
<dbReference type="GO" id="GO:0003735">
    <property type="term" value="F:structural constituent of ribosome"/>
    <property type="evidence" value="ECO:0007669"/>
    <property type="project" value="InterPro"/>
</dbReference>
<keyword evidence="5" id="KW-0694">RNA-binding</keyword>
<dbReference type="Proteomes" id="UP000678237">
    <property type="component" value="Unassembled WGS sequence"/>
</dbReference>
<evidence type="ECO:0000313" key="6">
    <source>
        <dbReference type="EMBL" id="HIH16522.1"/>
    </source>
</evidence>
<name>A0A7J4JFI3_9ARCH</name>
<dbReference type="GO" id="GO:1990904">
    <property type="term" value="C:ribonucleoprotein complex"/>
    <property type="evidence" value="ECO:0007669"/>
    <property type="project" value="UniProtKB-KW"/>
</dbReference>
<dbReference type="Gene3D" id="3.30.1490.10">
    <property type="match status" value="1"/>
</dbReference>
<evidence type="ECO:0000256" key="2">
    <source>
        <dbReference type="ARBA" id="ARBA00022730"/>
    </source>
</evidence>
<accession>A0A7J4JFI3</accession>
<evidence type="ECO:0000256" key="3">
    <source>
        <dbReference type="ARBA" id="ARBA00022980"/>
    </source>
</evidence>
<dbReference type="GO" id="GO:0005840">
    <property type="term" value="C:ribosome"/>
    <property type="evidence" value="ECO:0007669"/>
    <property type="project" value="UniProtKB-KW"/>
</dbReference>
<dbReference type="PANTHER" id="PTHR11758">
    <property type="entry name" value="40S RIBOSOMAL PROTEIN S15A"/>
    <property type="match status" value="1"/>
</dbReference>
<dbReference type="GO" id="GO:0006412">
    <property type="term" value="P:translation"/>
    <property type="evidence" value="ECO:0007669"/>
    <property type="project" value="UniProtKB-UniRule"/>
</dbReference>
<dbReference type="InterPro" id="IPR035987">
    <property type="entry name" value="Ribosomal_uS8_sf"/>
</dbReference>
<protein>
    <recommendedName>
        <fullName evidence="5">Small ribosomal subunit protein uS8</fullName>
    </recommendedName>
</protein>
<organism evidence="6 8">
    <name type="scientific">Candidatus Iainarchaeum sp</name>
    <dbReference type="NCBI Taxonomy" id="3101447"/>
    <lineage>
        <taxon>Archaea</taxon>
        <taxon>Candidatus Iainarchaeota</taxon>
        <taxon>Candidatus Iainarchaeia</taxon>
        <taxon>Candidatus Iainarchaeales</taxon>
        <taxon>Candidatus Iainarchaeaceae</taxon>
        <taxon>Candidatus Iainarchaeum</taxon>
    </lineage>
</organism>
<dbReference type="InterPro" id="IPR000630">
    <property type="entry name" value="Ribosomal_uS8"/>
</dbReference>